<dbReference type="Gene3D" id="3.40.50.1220">
    <property type="entry name" value="TPP-binding domain"/>
    <property type="match status" value="1"/>
</dbReference>
<gene>
    <name evidence="2" type="ORF">U6N30_32260</name>
</gene>
<dbReference type="RefSeq" id="WP_324275505.1">
    <property type="nucleotide sequence ID" value="NZ_CP141261.1"/>
</dbReference>
<dbReference type="InterPro" id="IPR029061">
    <property type="entry name" value="THDP-binding"/>
</dbReference>
<dbReference type="Proteomes" id="UP001324287">
    <property type="component" value="Chromosome"/>
</dbReference>
<name>A0ABZ1B039_9ACTN</name>
<organism evidence="2 3">
    <name type="scientific">Blastococcus brunescens</name>
    <dbReference type="NCBI Taxonomy" id="1564165"/>
    <lineage>
        <taxon>Bacteria</taxon>
        <taxon>Bacillati</taxon>
        <taxon>Actinomycetota</taxon>
        <taxon>Actinomycetes</taxon>
        <taxon>Geodermatophilales</taxon>
        <taxon>Geodermatophilaceae</taxon>
        <taxon>Blastococcus</taxon>
    </lineage>
</organism>
<dbReference type="InterPro" id="IPR029035">
    <property type="entry name" value="DHS-like_NAD/FAD-binding_dom"/>
</dbReference>
<evidence type="ECO:0000313" key="2">
    <source>
        <dbReference type="EMBL" id="WRL64177.1"/>
    </source>
</evidence>
<protein>
    <submittedName>
        <fullName evidence="2">Uncharacterized protein</fullName>
    </submittedName>
</protein>
<keyword evidence="3" id="KW-1185">Reference proteome</keyword>
<dbReference type="SUPFAM" id="SSF52518">
    <property type="entry name" value="Thiamin diphosphate-binding fold (THDP-binding)"/>
    <property type="match status" value="1"/>
</dbReference>
<feature type="region of interest" description="Disordered" evidence="1">
    <location>
        <begin position="148"/>
        <end position="170"/>
    </location>
</feature>
<dbReference type="Gene3D" id="3.40.50.970">
    <property type="match status" value="1"/>
</dbReference>
<sequence>MVLVVGSDLDAMNTQGFRQPRPPRLIALDLARPVTYPPDVWVEADAADALRGLLTALPGEPRAAWWARPAGRSAHAGPEVDFLAAFESGLPPDAVVVADMCIPGYWYAAFGTVAAARGLAYPVGWGTLGFGFPRRSGLRCPAGPRWRWSGTAGSSTPAASSPPLPRNGSR</sequence>
<evidence type="ECO:0000313" key="3">
    <source>
        <dbReference type="Proteomes" id="UP001324287"/>
    </source>
</evidence>
<feature type="compositionally biased region" description="Pro residues" evidence="1">
    <location>
        <begin position="160"/>
        <end position="170"/>
    </location>
</feature>
<proteinExistence type="predicted"/>
<evidence type="ECO:0000256" key="1">
    <source>
        <dbReference type="SAM" id="MobiDB-lite"/>
    </source>
</evidence>
<feature type="compositionally biased region" description="Low complexity" evidence="1">
    <location>
        <begin position="149"/>
        <end position="159"/>
    </location>
</feature>
<dbReference type="EMBL" id="CP141261">
    <property type="protein sequence ID" value="WRL64177.1"/>
    <property type="molecule type" value="Genomic_DNA"/>
</dbReference>
<accession>A0ABZ1B039</accession>
<reference evidence="2 3" key="1">
    <citation type="submission" date="2023-12" db="EMBL/GenBank/DDBJ databases">
        <title>Blastococcus brunescens sp. nov., an actonobacterium isolated from sandstone collected in sahara desert.</title>
        <authorList>
            <person name="Gtari M."/>
            <person name="Ghodhbane F."/>
        </authorList>
    </citation>
    <scope>NUCLEOTIDE SEQUENCE [LARGE SCALE GENOMIC DNA]</scope>
    <source>
        <strain evidence="2 3">BMG 8361</strain>
    </source>
</reference>
<dbReference type="SUPFAM" id="SSF52467">
    <property type="entry name" value="DHS-like NAD/FAD-binding domain"/>
    <property type="match status" value="1"/>
</dbReference>